<comment type="caution">
    <text evidence="1">The sequence shown here is derived from an EMBL/GenBank/DDBJ whole genome shotgun (WGS) entry which is preliminary data.</text>
</comment>
<evidence type="ECO:0000313" key="1">
    <source>
        <dbReference type="EMBL" id="KAJ4431823.1"/>
    </source>
</evidence>
<dbReference type="EMBL" id="JAJSOF020000029">
    <property type="protein sequence ID" value="KAJ4431823.1"/>
    <property type="molecule type" value="Genomic_DNA"/>
</dbReference>
<accession>A0ABQ8SCW5</accession>
<dbReference type="Proteomes" id="UP001148838">
    <property type="component" value="Unassembled WGS sequence"/>
</dbReference>
<protein>
    <submittedName>
        <fullName evidence="1">Uncharacterized protein</fullName>
    </submittedName>
</protein>
<proteinExistence type="predicted"/>
<evidence type="ECO:0000313" key="2">
    <source>
        <dbReference type="Proteomes" id="UP001148838"/>
    </source>
</evidence>
<name>A0ABQ8SCW5_PERAM</name>
<organism evidence="1 2">
    <name type="scientific">Periplaneta americana</name>
    <name type="common">American cockroach</name>
    <name type="synonym">Blatta americana</name>
    <dbReference type="NCBI Taxonomy" id="6978"/>
    <lineage>
        <taxon>Eukaryota</taxon>
        <taxon>Metazoa</taxon>
        <taxon>Ecdysozoa</taxon>
        <taxon>Arthropoda</taxon>
        <taxon>Hexapoda</taxon>
        <taxon>Insecta</taxon>
        <taxon>Pterygota</taxon>
        <taxon>Neoptera</taxon>
        <taxon>Polyneoptera</taxon>
        <taxon>Dictyoptera</taxon>
        <taxon>Blattodea</taxon>
        <taxon>Blattoidea</taxon>
        <taxon>Blattidae</taxon>
        <taxon>Blattinae</taxon>
        <taxon>Periplaneta</taxon>
    </lineage>
</organism>
<reference evidence="1 2" key="1">
    <citation type="journal article" date="2022" name="Allergy">
        <title>Genome assembly and annotation of Periplaneta americana reveal a comprehensive cockroach allergen profile.</title>
        <authorList>
            <person name="Wang L."/>
            <person name="Xiong Q."/>
            <person name="Saelim N."/>
            <person name="Wang L."/>
            <person name="Nong W."/>
            <person name="Wan A.T."/>
            <person name="Shi M."/>
            <person name="Liu X."/>
            <person name="Cao Q."/>
            <person name="Hui J.H.L."/>
            <person name="Sookrung N."/>
            <person name="Leung T.F."/>
            <person name="Tungtrongchitr A."/>
            <person name="Tsui S.K.W."/>
        </authorList>
    </citation>
    <scope>NUCLEOTIDE SEQUENCE [LARGE SCALE GENOMIC DNA]</scope>
    <source>
        <strain evidence="1">PWHHKU_190912</strain>
    </source>
</reference>
<gene>
    <name evidence="1" type="ORF">ANN_20428</name>
</gene>
<keyword evidence="2" id="KW-1185">Reference proteome</keyword>
<sequence>MEGLCEGGNEPPGSLKAICTMKERIKSLTCYVIMDSGTELEILHAAYHYYVCRPDADGIHAHIPANPKKVAHLLEQHNLMDFI</sequence>